<dbReference type="InterPro" id="IPR029032">
    <property type="entry name" value="AhpD-like"/>
</dbReference>
<dbReference type="EMBL" id="JAAOAO010000151">
    <property type="protein sequence ID" value="KAF5560558.1"/>
    <property type="molecule type" value="Genomic_DNA"/>
</dbReference>
<dbReference type="Proteomes" id="UP000574317">
    <property type="component" value="Unassembled WGS sequence"/>
</dbReference>
<dbReference type="PANTHER" id="PTHR28180">
    <property type="entry name" value="CONSERVED MITOCHONDRIAL PROTEIN-RELATED"/>
    <property type="match status" value="1"/>
</dbReference>
<sequence length="253" mass="28673">MHQNNLIQVFKKVADLVDLFADFRKAEADCDAIHAKWYLAAAVALAASSAGDRVPDLYHLAVADLPLDQEKIVQRRMKEALLKTRFIMGIPKALQSLLPLYRCMNKDKIDAYGPRTESLGSAEATKAREERAQHHFDMLWTPDAAHEHKKFLRDNHPDACRPSVHEWSYEYWFSEDAILSLRETQICTTAAIMCVNSPTQALWHTRGIVRVGGTIEEARLTQEMVLRIAIRFGARTGDIVAVEDIDFDDKPSI</sequence>
<evidence type="ECO:0000313" key="1">
    <source>
        <dbReference type="EMBL" id="KAF5560558.1"/>
    </source>
</evidence>
<dbReference type="InterPro" id="IPR052999">
    <property type="entry name" value="PTS1_Protein"/>
</dbReference>
<organism evidence="1 2">
    <name type="scientific">Fusarium napiforme</name>
    <dbReference type="NCBI Taxonomy" id="42672"/>
    <lineage>
        <taxon>Eukaryota</taxon>
        <taxon>Fungi</taxon>
        <taxon>Dikarya</taxon>
        <taxon>Ascomycota</taxon>
        <taxon>Pezizomycotina</taxon>
        <taxon>Sordariomycetes</taxon>
        <taxon>Hypocreomycetidae</taxon>
        <taxon>Hypocreales</taxon>
        <taxon>Nectriaceae</taxon>
        <taxon>Fusarium</taxon>
        <taxon>Fusarium fujikuroi species complex</taxon>
    </lineage>
</organism>
<reference evidence="1 2" key="1">
    <citation type="submission" date="2020-05" db="EMBL/GenBank/DDBJ databases">
        <title>Identification and distribution of gene clusters putatively required for synthesis of sphingolipid metabolism inhibitors in phylogenetically diverse species of the filamentous fungus Fusarium.</title>
        <authorList>
            <person name="Kim H.-S."/>
            <person name="Busman M."/>
            <person name="Brown D.W."/>
            <person name="Divon H."/>
            <person name="Uhlig S."/>
            <person name="Proctor R.H."/>
        </authorList>
    </citation>
    <scope>NUCLEOTIDE SEQUENCE [LARGE SCALE GENOMIC DNA]</scope>
    <source>
        <strain evidence="1 2">NRRL 25196</strain>
    </source>
</reference>
<dbReference type="Gene3D" id="1.20.1290.10">
    <property type="entry name" value="AhpD-like"/>
    <property type="match status" value="1"/>
</dbReference>
<accession>A0A8H5ND73</accession>
<name>A0A8H5ND73_9HYPO</name>
<dbReference type="SUPFAM" id="SSF69118">
    <property type="entry name" value="AhpD-like"/>
    <property type="match status" value="1"/>
</dbReference>
<gene>
    <name evidence="1" type="ORF">FNAPI_4151</name>
</gene>
<proteinExistence type="predicted"/>
<dbReference type="AlphaFoldDB" id="A0A8H5ND73"/>
<comment type="caution">
    <text evidence="1">The sequence shown here is derived from an EMBL/GenBank/DDBJ whole genome shotgun (WGS) entry which is preliminary data.</text>
</comment>
<keyword evidence="2" id="KW-1185">Reference proteome</keyword>
<protein>
    <submittedName>
        <fullName evidence="1">Carboxymuconolactone decarboxylase</fullName>
    </submittedName>
</protein>
<evidence type="ECO:0000313" key="2">
    <source>
        <dbReference type="Proteomes" id="UP000574317"/>
    </source>
</evidence>
<dbReference type="PANTHER" id="PTHR28180:SF5">
    <property type="entry name" value="DNA POLYMERASE ALPHA SUBUNIT B"/>
    <property type="match status" value="1"/>
</dbReference>